<dbReference type="EMBL" id="HBIJ01007637">
    <property type="protein sequence ID" value="CAE0364665.1"/>
    <property type="molecule type" value="Transcribed_RNA"/>
</dbReference>
<organism evidence="1">
    <name type="scientific">Aureoumbra lagunensis</name>
    <dbReference type="NCBI Taxonomy" id="44058"/>
    <lineage>
        <taxon>Eukaryota</taxon>
        <taxon>Sar</taxon>
        <taxon>Stramenopiles</taxon>
        <taxon>Ochrophyta</taxon>
        <taxon>Pelagophyceae</taxon>
        <taxon>Pelagomonadales</taxon>
        <taxon>Aureoumbra</taxon>
    </lineage>
</organism>
<name>A0A7S3NJL4_9STRA</name>
<evidence type="ECO:0000313" key="1">
    <source>
        <dbReference type="EMBL" id="CAE0364665.1"/>
    </source>
</evidence>
<dbReference type="SUPFAM" id="SSF50814">
    <property type="entry name" value="Lipocalins"/>
    <property type="match status" value="1"/>
</dbReference>
<dbReference type="InterPro" id="IPR012674">
    <property type="entry name" value="Calycin"/>
</dbReference>
<protein>
    <recommendedName>
        <fullName evidence="2">Lipocalin/cytosolic fatty-acid binding domain-containing protein</fullName>
    </recommendedName>
</protein>
<reference evidence="1" key="1">
    <citation type="submission" date="2021-01" db="EMBL/GenBank/DDBJ databases">
        <authorList>
            <person name="Corre E."/>
            <person name="Pelletier E."/>
            <person name="Niang G."/>
            <person name="Scheremetjew M."/>
            <person name="Finn R."/>
            <person name="Kale V."/>
            <person name="Holt S."/>
            <person name="Cochrane G."/>
            <person name="Meng A."/>
            <person name="Brown T."/>
            <person name="Cohen L."/>
        </authorList>
    </citation>
    <scope>NUCLEOTIDE SEQUENCE</scope>
    <source>
        <strain evidence="1">CCMP1510</strain>
    </source>
</reference>
<proteinExistence type="predicted"/>
<accession>A0A7S3NJL4</accession>
<dbReference type="Gene3D" id="2.40.128.20">
    <property type="match status" value="1"/>
</dbReference>
<dbReference type="AlphaFoldDB" id="A0A7S3NJL4"/>
<sequence length="142" mass="16092">MSDPSYIIGTWRSVAHDGEMDKFFTERGIPFPIRKILTLMADHGEVIFEIKNNELVETEVGTFKNTVKEGRPLDGTKVPFVAPDGVKGMTYYEFSDGMIKIIEVVTEDDQVIHEFKQEGDKVIRKISNSKSGTFFTITLARK</sequence>
<gene>
    <name evidence="1" type="ORF">ALAG00032_LOCUS5406</name>
</gene>
<evidence type="ECO:0008006" key="2">
    <source>
        <dbReference type="Google" id="ProtNLM"/>
    </source>
</evidence>